<dbReference type="InterPro" id="IPR006680">
    <property type="entry name" value="Amidohydro-rel"/>
</dbReference>
<evidence type="ECO:0000256" key="5">
    <source>
        <dbReference type="ARBA" id="ARBA00012863"/>
    </source>
</evidence>
<dbReference type="NCBIfam" id="TIGR03178">
    <property type="entry name" value="allantoinase"/>
    <property type="match status" value="1"/>
</dbReference>
<dbReference type="PANTHER" id="PTHR43668:SF2">
    <property type="entry name" value="ALLANTOINASE"/>
    <property type="match status" value="1"/>
</dbReference>
<accession>A0ABP9HZM4</accession>
<comment type="pathway">
    <text evidence="2">Nitrogen metabolism; (S)-allantoin degradation; allantoate from (S)-allantoin: step 1/1.</text>
</comment>
<name>A0ABP9HZM4_9ACTN</name>
<dbReference type="Gene3D" id="3.20.20.140">
    <property type="entry name" value="Metal-dependent hydrolases"/>
    <property type="match status" value="1"/>
</dbReference>
<dbReference type="PANTHER" id="PTHR43668">
    <property type="entry name" value="ALLANTOINASE"/>
    <property type="match status" value="1"/>
</dbReference>
<gene>
    <name evidence="10" type="primary">allB</name>
    <name evidence="10" type="ORF">GCM10023205_60310</name>
</gene>
<organism evidence="10 11">
    <name type="scientific">Yinghuangia aomiensis</name>
    <dbReference type="NCBI Taxonomy" id="676205"/>
    <lineage>
        <taxon>Bacteria</taxon>
        <taxon>Bacillati</taxon>
        <taxon>Actinomycetota</taxon>
        <taxon>Actinomycetes</taxon>
        <taxon>Kitasatosporales</taxon>
        <taxon>Streptomycetaceae</taxon>
        <taxon>Yinghuangia</taxon>
    </lineage>
</organism>
<evidence type="ECO:0000256" key="8">
    <source>
        <dbReference type="ARBA" id="ARBA00022833"/>
    </source>
</evidence>
<dbReference type="InterPro" id="IPR017593">
    <property type="entry name" value="Allantoinase"/>
</dbReference>
<protein>
    <recommendedName>
        <fullName evidence="5">allantoinase</fullName>
        <ecNumber evidence="5">3.5.2.5</ecNumber>
    </recommendedName>
</protein>
<evidence type="ECO:0000256" key="2">
    <source>
        <dbReference type="ARBA" id="ARBA00004968"/>
    </source>
</evidence>
<keyword evidence="11" id="KW-1185">Reference proteome</keyword>
<dbReference type="InterPro" id="IPR050138">
    <property type="entry name" value="DHOase/Allantoinase_Hydrolase"/>
</dbReference>
<keyword evidence="7" id="KW-0378">Hydrolase</keyword>
<evidence type="ECO:0000256" key="6">
    <source>
        <dbReference type="ARBA" id="ARBA00022723"/>
    </source>
</evidence>
<comment type="similarity">
    <text evidence="3">Belongs to the metallo-dependent hydrolases superfamily. Allantoinase family.</text>
</comment>
<evidence type="ECO:0000313" key="10">
    <source>
        <dbReference type="EMBL" id="GAA4982720.1"/>
    </source>
</evidence>
<evidence type="ECO:0000313" key="11">
    <source>
        <dbReference type="Proteomes" id="UP001500466"/>
    </source>
</evidence>
<dbReference type="Pfam" id="PF01979">
    <property type="entry name" value="Amidohydro_1"/>
    <property type="match status" value="1"/>
</dbReference>
<evidence type="ECO:0000256" key="3">
    <source>
        <dbReference type="ARBA" id="ARBA00010368"/>
    </source>
</evidence>
<evidence type="ECO:0000256" key="1">
    <source>
        <dbReference type="ARBA" id="ARBA00001947"/>
    </source>
</evidence>
<dbReference type="SUPFAM" id="SSF51556">
    <property type="entry name" value="Metallo-dependent hydrolases"/>
    <property type="match status" value="1"/>
</dbReference>
<comment type="caution">
    <text evidence="10">The sequence shown here is derived from an EMBL/GenBank/DDBJ whole genome shotgun (WGS) entry which is preliminary data.</text>
</comment>
<evidence type="ECO:0000256" key="4">
    <source>
        <dbReference type="ARBA" id="ARBA00011881"/>
    </source>
</evidence>
<dbReference type="EC" id="3.5.2.5" evidence="5"/>
<dbReference type="InterPro" id="IPR032466">
    <property type="entry name" value="Metal_Hydrolase"/>
</dbReference>
<proteinExistence type="inferred from homology"/>
<evidence type="ECO:0000256" key="7">
    <source>
        <dbReference type="ARBA" id="ARBA00022801"/>
    </source>
</evidence>
<comment type="cofactor">
    <cofactor evidence="1">
        <name>Zn(2+)</name>
        <dbReference type="ChEBI" id="CHEBI:29105"/>
    </cofactor>
</comment>
<comment type="subunit">
    <text evidence="4">Homotetramer.</text>
</comment>
<dbReference type="RefSeq" id="WP_345678892.1">
    <property type="nucleotide sequence ID" value="NZ_BAABHS010000025.1"/>
</dbReference>
<feature type="domain" description="Amidohydrolase-related" evidence="9">
    <location>
        <begin position="61"/>
        <end position="435"/>
    </location>
</feature>
<dbReference type="SUPFAM" id="SSF51338">
    <property type="entry name" value="Composite domain of metallo-dependent hydrolases"/>
    <property type="match status" value="1"/>
</dbReference>
<dbReference type="InterPro" id="IPR011059">
    <property type="entry name" value="Metal-dep_hydrolase_composite"/>
</dbReference>
<keyword evidence="8" id="KW-0862">Zinc</keyword>
<keyword evidence="6" id="KW-0479">Metal-binding</keyword>
<evidence type="ECO:0000259" key="9">
    <source>
        <dbReference type="Pfam" id="PF01979"/>
    </source>
</evidence>
<dbReference type="EMBL" id="BAABHS010000025">
    <property type="protein sequence ID" value="GAA4982720.1"/>
    <property type="molecule type" value="Genomic_DNA"/>
</dbReference>
<dbReference type="Proteomes" id="UP001500466">
    <property type="component" value="Unassembled WGS sequence"/>
</dbReference>
<sequence length="452" mass="47306">MTAPFAETPGAPSRVFRSRRVVGPDGETAADVVVAGGRITAVEPYGSVDAPQVEDLGESALLPGLVDTHVHVNEPGRTAWEGFASATRAAAAGGVTTLIDMPLNSIPPTTTVAALHAKQDAARGRVHVDVGFWGGAVPDNLDDLEPLHRAGVFGFKSFLSPSGVDEFPHLNREQLDDAIAELARIGALSIVHAEAPEVLDAAPQRAGRDYADFLASRPDAAESTAVAGLLDAARATGARVHVLHVSSADVLPLLAKARADGVDATAETCPHYLTLAAEDVPDGDTSFKCCPPIRSDANRDRLWEALAGGEFAAVVSDHSPCTVDLKRLEEGDFALAWGGIASLQLGLPAIWTEARRRGHTLADLAGWMSTGPARLAGLRRKGAIAPGYDADLVVFDPDAAFTVDPAALHHRNPVTPYTGRALAGVVRATWLRGRRLDVDGTPHGTLLARGAS</sequence>
<reference evidence="11" key="1">
    <citation type="journal article" date="2019" name="Int. J. Syst. Evol. Microbiol.">
        <title>The Global Catalogue of Microorganisms (GCM) 10K type strain sequencing project: providing services to taxonomists for standard genome sequencing and annotation.</title>
        <authorList>
            <consortium name="The Broad Institute Genomics Platform"/>
            <consortium name="The Broad Institute Genome Sequencing Center for Infectious Disease"/>
            <person name="Wu L."/>
            <person name="Ma J."/>
        </authorList>
    </citation>
    <scope>NUCLEOTIDE SEQUENCE [LARGE SCALE GENOMIC DNA]</scope>
    <source>
        <strain evidence="11">JCM 17986</strain>
    </source>
</reference>